<sequence>MSGIVVCLDKERSFFCHRHIPADIAHSRHHKRCFAHQILRLRKVGQLKAFDFCTRSRMRFEYLCFLIDGRCGDYPAFVNQGKHPAGVEVIYHIARCTDTDGAKDDRYFIPAHNRNQTEGIDTAGVNLRDSRVLDDTFLNEHLTVFYKL</sequence>
<proteinExistence type="predicted"/>
<reference evidence="1" key="1">
    <citation type="submission" date="2019-08" db="EMBL/GenBank/DDBJ databases">
        <authorList>
            <person name="Kucharzyk K."/>
            <person name="Murdoch R.W."/>
            <person name="Higgins S."/>
            <person name="Loffler F."/>
        </authorList>
    </citation>
    <scope>NUCLEOTIDE SEQUENCE</scope>
</reference>
<evidence type="ECO:0000313" key="1">
    <source>
        <dbReference type="EMBL" id="MPN47339.1"/>
    </source>
</evidence>
<name>A0A645IA78_9ZZZZ</name>
<accession>A0A645IA78</accession>
<organism evidence="1">
    <name type="scientific">bioreactor metagenome</name>
    <dbReference type="NCBI Taxonomy" id="1076179"/>
    <lineage>
        <taxon>unclassified sequences</taxon>
        <taxon>metagenomes</taxon>
        <taxon>ecological metagenomes</taxon>
    </lineage>
</organism>
<dbReference type="AlphaFoldDB" id="A0A645IA78"/>
<dbReference type="EMBL" id="VSSQ01108762">
    <property type="protein sequence ID" value="MPN47339.1"/>
    <property type="molecule type" value="Genomic_DNA"/>
</dbReference>
<gene>
    <name evidence="1" type="ORF">SDC9_194941</name>
</gene>
<comment type="caution">
    <text evidence="1">The sequence shown here is derived from an EMBL/GenBank/DDBJ whole genome shotgun (WGS) entry which is preliminary data.</text>
</comment>
<protein>
    <submittedName>
        <fullName evidence="1">Uncharacterized protein</fullName>
    </submittedName>
</protein>